<keyword evidence="3 7" id="KW-0808">Transferase</keyword>
<comment type="similarity">
    <text evidence="1 5">Belongs to the acetyltransferase family. RimI subfamily.</text>
</comment>
<dbReference type="InterPro" id="IPR050680">
    <property type="entry name" value="YpeA/RimI_acetyltransf"/>
</dbReference>
<feature type="domain" description="N-acetyltransferase" evidence="6">
    <location>
        <begin position="2"/>
        <end position="146"/>
    </location>
</feature>
<proteinExistence type="inferred from homology"/>
<dbReference type="AlphaFoldDB" id="A0A380KZ48"/>
<evidence type="ECO:0000256" key="1">
    <source>
        <dbReference type="ARBA" id="ARBA00005395"/>
    </source>
</evidence>
<dbReference type="NCBIfam" id="TIGR01575">
    <property type="entry name" value="rimI"/>
    <property type="match status" value="1"/>
</dbReference>
<evidence type="ECO:0000313" key="7">
    <source>
        <dbReference type="EMBL" id="SUN76569.1"/>
    </source>
</evidence>
<dbReference type="InterPro" id="IPR016181">
    <property type="entry name" value="Acyl_CoA_acyltransferase"/>
</dbReference>
<evidence type="ECO:0000256" key="5">
    <source>
        <dbReference type="RuleBase" id="RU363094"/>
    </source>
</evidence>
<reference evidence="7" key="1">
    <citation type="submission" date="2018-06" db="EMBL/GenBank/DDBJ databases">
        <authorList>
            <consortium name="Pathogen Informatics"/>
            <person name="Doyle S."/>
        </authorList>
    </citation>
    <scope>NUCLEOTIDE SEQUENCE [LARGE SCALE GENOMIC DNA]</scope>
    <source>
        <strain evidence="7">NCTC13765</strain>
    </source>
</reference>
<dbReference type="GO" id="GO:0008999">
    <property type="term" value="F:protein-N-terminal-alanine acetyltransferase activity"/>
    <property type="evidence" value="ECO:0007669"/>
    <property type="project" value="UniProtKB-EC"/>
</dbReference>
<name>A0A380KZ48_9STRE</name>
<evidence type="ECO:0000256" key="3">
    <source>
        <dbReference type="ARBA" id="ARBA00022679"/>
    </source>
</evidence>
<dbReference type="PANTHER" id="PTHR43420:SF44">
    <property type="entry name" value="ACETYLTRANSFERASE YPEA"/>
    <property type="match status" value="1"/>
</dbReference>
<evidence type="ECO:0000256" key="2">
    <source>
        <dbReference type="ARBA" id="ARBA00022490"/>
    </source>
</evidence>
<dbReference type="EC" id="2.3.1.266" evidence="5"/>
<keyword evidence="4 7" id="KW-0012">Acyltransferase</keyword>
<keyword evidence="8" id="KW-1185">Reference proteome</keyword>
<dbReference type="PANTHER" id="PTHR43420">
    <property type="entry name" value="ACETYLTRANSFERASE"/>
    <property type="match status" value="1"/>
</dbReference>
<dbReference type="RefSeq" id="WP_018371442.1">
    <property type="nucleotide sequence ID" value="NZ_UHFR01000005.1"/>
</dbReference>
<evidence type="ECO:0000259" key="6">
    <source>
        <dbReference type="PROSITE" id="PS51186"/>
    </source>
</evidence>
<keyword evidence="2 5" id="KW-0963">Cytoplasm</keyword>
<evidence type="ECO:0000313" key="8">
    <source>
        <dbReference type="Proteomes" id="UP000254634"/>
    </source>
</evidence>
<dbReference type="Gene3D" id="3.40.630.30">
    <property type="match status" value="1"/>
</dbReference>
<dbReference type="OrthoDB" id="9794566at2"/>
<dbReference type="SUPFAM" id="SSF55729">
    <property type="entry name" value="Acyl-CoA N-acyltransferases (Nat)"/>
    <property type="match status" value="1"/>
</dbReference>
<dbReference type="Proteomes" id="UP000254634">
    <property type="component" value="Unassembled WGS sequence"/>
</dbReference>
<protein>
    <recommendedName>
        <fullName evidence="5">[Ribosomal protein bS18]-alanine N-acetyltransferase</fullName>
        <ecNumber evidence="5">2.3.1.266</ecNumber>
    </recommendedName>
</protein>
<accession>A0A380KZ48</accession>
<dbReference type="InterPro" id="IPR000182">
    <property type="entry name" value="GNAT_dom"/>
</dbReference>
<dbReference type="Pfam" id="PF00583">
    <property type="entry name" value="Acetyltransf_1"/>
    <property type="match status" value="1"/>
</dbReference>
<comment type="catalytic activity">
    <reaction evidence="5">
        <text>N-terminal L-alanyl-[ribosomal protein bS18] + acetyl-CoA = N-terminal N(alpha)-acetyl-L-alanyl-[ribosomal protein bS18] + CoA + H(+)</text>
        <dbReference type="Rhea" id="RHEA:43756"/>
        <dbReference type="Rhea" id="RHEA-COMP:10676"/>
        <dbReference type="Rhea" id="RHEA-COMP:10677"/>
        <dbReference type="ChEBI" id="CHEBI:15378"/>
        <dbReference type="ChEBI" id="CHEBI:57287"/>
        <dbReference type="ChEBI" id="CHEBI:57288"/>
        <dbReference type="ChEBI" id="CHEBI:64718"/>
        <dbReference type="ChEBI" id="CHEBI:83683"/>
        <dbReference type="EC" id="2.3.1.266"/>
    </reaction>
</comment>
<comment type="subcellular location">
    <subcellularLocation>
        <location evidence="5">Cytoplasm</location>
    </subcellularLocation>
</comment>
<dbReference type="CDD" id="cd04301">
    <property type="entry name" value="NAT_SF"/>
    <property type="match status" value="1"/>
</dbReference>
<dbReference type="GO" id="GO:0005737">
    <property type="term" value="C:cytoplasm"/>
    <property type="evidence" value="ECO:0007669"/>
    <property type="project" value="UniProtKB-SubCell"/>
</dbReference>
<gene>
    <name evidence="7" type="primary">rimI</name>
    <name evidence="7" type="ORF">NCTC13765_01064</name>
</gene>
<sequence>MIKIEKYEPNDQVEQIADKIYQVMTDVYEVSPWTKEQLARDLTAPYSSYFLAWEAENLVGFLAILSSDFEAEILQIAIKRAYQGQGIATALFEHLPADKELFLEVRQSNSPALLFYQKEKFKEIARRKSYYHEPVEDAIIMKRETNER</sequence>
<dbReference type="STRING" id="1123307.GCA_000380065_00754"/>
<comment type="function">
    <text evidence="5">Acetylates the N-terminal alanine of ribosomal protein bS18.</text>
</comment>
<organism evidence="7 8">
    <name type="scientific">Streptococcus massiliensis</name>
    <dbReference type="NCBI Taxonomy" id="313439"/>
    <lineage>
        <taxon>Bacteria</taxon>
        <taxon>Bacillati</taxon>
        <taxon>Bacillota</taxon>
        <taxon>Bacilli</taxon>
        <taxon>Lactobacillales</taxon>
        <taxon>Streptococcaceae</taxon>
        <taxon>Streptococcus</taxon>
    </lineage>
</organism>
<evidence type="ECO:0000256" key="4">
    <source>
        <dbReference type="ARBA" id="ARBA00023315"/>
    </source>
</evidence>
<dbReference type="EMBL" id="UHFR01000005">
    <property type="protein sequence ID" value="SUN76569.1"/>
    <property type="molecule type" value="Genomic_DNA"/>
</dbReference>
<dbReference type="PROSITE" id="PS51186">
    <property type="entry name" value="GNAT"/>
    <property type="match status" value="1"/>
</dbReference>
<dbReference type="InterPro" id="IPR006464">
    <property type="entry name" value="AcTrfase_RimI/Ard1"/>
</dbReference>